<evidence type="ECO:0000313" key="2">
    <source>
        <dbReference type="Proteomes" id="UP000308652"/>
    </source>
</evidence>
<dbReference type="Proteomes" id="UP000308652">
    <property type="component" value="Unassembled WGS sequence"/>
</dbReference>
<evidence type="ECO:0000313" key="1">
    <source>
        <dbReference type="EMBL" id="TFK31323.1"/>
    </source>
</evidence>
<sequence>MSHLVLIDITVEFAIYWLHPLIKAANTSTLRRIYLRDPNSLNVSAFRLDLAGIDEDLNHRPDVGLVLVFPCPEVIVYYHEGMPMAYSRNAIRILDEYTTLGSPVDDPYGPEYVRSDGTLFVDPYDSDNPMNDIKYEYDPEDDPFDNPGQPVPQVDKMAVLDGHFS</sequence>
<keyword evidence="2" id="KW-1185">Reference proteome</keyword>
<name>A0A5C3LGN2_9AGAR</name>
<dbReference type="EMBL" id="ML213781">
    <property type="protein sequence ID" value="TFK31323.1"/>
    <property type="molecule type" value="Genomic_DNA"/>
</dbReference>
<proteinExistence type="predicted"/>
<protein>
    <submittedName>
        <fullName evidence="1">Uncharacterized protein</fullName>
    </submittedName>
</protein>
<accession>A0A5C3LGN2</accession>
<organism evidence="1 2">
    <name type="scientific">Crucibulum laeve</name>
    <dbReference type="NCBI Taxonomy" id="68775"/>
    <lineage>
        <taxon>Eukaryota</taxon>
        <taxon>Fungi</taxon>
        <taxon>Dikarya</taxon>
        <taxon>Basidiomycota</taxon>
        <taxon>Agaricomycotina</taxon>
        <taxon>Agaricomycetes</taxon>
        <taxon>Agaricomycetidae</taxon>
        <taxon>Agaricales</taxon>
        <taxon>Agaricineae</taxon>
        <taxon>Nidulariaceae</taxon>
        <taxon>Crucibulum</taxon>
    </lineage>
</organism>
<reference evidence="1 2" key="1">
    <citation type="journal article" date="2019" name="Nat. Ecol. Evol.">
        <title>Megaphylogeny resolves global patterns of mushroom evolution.</title>
        <authorList>
            <person name="Varga T."/>
            <person name="Krizsan K."/>
            <person name="Foldi C."/>
            <person name="Dima B."/>
            <person name="Sanchez-Garcia M."/>
            <person name="Sanchez-Ramirez S."/>
            <person name="Szollosi G.J."/>
            <person name="Szarkandi J.G."/>
            <person name="Papp V."/>
            <person name="Albert L."/>
            <person name="Andreopoulos W."/>
            <person name="Angelini C."/>
            <person name="Antonin V."/>
            <person name="Barry K.W."/>
            <person name="Bougher N.L."/>
            <person name="Buchanan P."/>
            <person name="Buyck B."/>
            <person name="Bense V."/>
            <person name="Catcheside P."/>
            <person name="Chovatia M."/>
            <person name="Cooper J."/>
            <person name="Damon W."/>
            <person name="Desjardin D."/>
            <person name="Finy P."/>
            <person name="Geml J."/>
            <person name="Haridas S."/>
            <person name="Hughes K."/>
            <person name="Justo A."/>
            <person name="Karasinski D."/>
            <person name="Kautmanova I."/>
            <person name="Kiss B."/>
            <person name="Kocsube S."/>
            <person name="Kotiranta H."/>
            <person name="LaButti K.M."/>
            <person name="Lechner B.E."/>
            <person name="Liimatainen K."/>
            <person name="Lipzen A."/>
            <person name="Lukacs Z."/>
            <person name="Mihaltcheva S."/>
            <person name="Morgado L.N."/>
            <person name="Niskanen T."/>
            <person name="Noordeloos M.E."/>
            <person name="Ohm R.A."/>
            <person name="Ortiz-Santana B."/>
            <person name="Ovrebo C."/>
            <person name="Racz N."/>
            <person name="Riley R."/>
            <person name="Savchenko A."/>
            <person name="Shiryaev A."/>
            <person name="Soop K."/>
            <person name="Spirin V."/>
            <person name="Szebenyi C."/>
            <person name="Tomsovsky M."/>
            <person name="Tulloss R.E."/>
            <person name="Uehling J."/>
            <person name="Grigoriev I.V."/>
            <person name="Vagvolgyi C."/>
            <person name="Papp T."/>
            <person name="Martin F.M."/>
            <person name="Miettinen O."/>
            <person name="Hibbett D.S."/>
            <person name="Nagy L.G."/>
        </authorList>
    </citation>
    <scope>NUCLEOTIDE SEQUENCE [LARGE SCALE GENOMIC DNA]</scope>
    <source>
        <strain evidence="1 2">CBS 166.37</strain>
    </source>
</reference>
<dbReference type="AlphaFoldDB" id="A0A5C3LGN2"/>
<gene>
    <name evidence="1" type="ORF">BDQ12DRAFT_671957</name>
</gene>